<feature type="compositionally biased region" description="Basic and acidic residues" evidence="10">
    <location>
        <begin position="93"/>
        <end position="106"/>
    </location>
</feature>
<dbReference type="PANTHER" id="PTHR14110:SF0">
    <property type="entry name" value="MITOCHONDRIAL IMPORT INNER MEMBRANE TRANSLOCASE SUBUNIT TIM22"/>
    <property type="match status" value="1"/>
</dbReference>
<proteinExistence type="inferred from homology"/>
<accession>A0AAJ5Z035</accession>
<dbReference type="InterPro" id="IPR039175">
    <property type="entry name" value="TIM22"/>
</dbReference>
<protein>
    <recommendedName>
        <fullName evidence="3 9">Mitochondrial import inner membrane translocase subunit TIM22</fullName>
    </recommendedName>
</protein>
<dbReference type="EMBL" id="CP119916">
    <property type="protein sequence ID" value="WFD14433.1"/>
    <property type="molecule type" value="Genomic_DNA"/>
</dbReference>
<comment type="similarity">
    <text evidence="2 9">Belongs to the Tim17/Tim22/Tim23 family.</text>
</comment>
<feature type="region of interest" description="Disordered" evidence="10">
    <location>
        <begin position="93"/>
        <end position="134"/>
    </location>
</feature>
<evidence type="ECO:0000256" key="6">
    <source>
        <dbReference type="ARBA" id="ARBA00022989"/>
    </source>
</evidence>
<comment type="subcellular location">
    <subcellularLocation>
        <location evidence="1 9">Mitochondrion inner membrane</location>
        <topology evidence="1 9">Multi-pass membrane protein</topology>
    </subcellularLocation>
</comment>
<evidence type="ECO:0000256" key="10">
    <source>
        <dbReference type="SAM" id="MobiDB-lite"/>
    </source>
</evidence>
<feature type="transmembrane region" description="Helical" evidence="9">
    <location>
        <begin position="55"/>
        <end position="76"/>
    </location>
</feature>
<comment type="subunit">
    <text evidence="9">Component of the TIM22 complex.</text>
</comment>
<keyword evidence="6 9" id="KW-1133">Transmembrane helix</keyword>
<keyword evidence="4 9" id="KW-0812">Transmembrane</keyword>
<evidence type="ECO:0000256" key="9">
    <source>
        <dbReference type="RuleBase" id="RU367038"/>
    </source>
</evidence>
<comment type="caution">
    <text evidence="9">Lacks conserved residue(s) required for the propagation of feature annotation.</text>
</comment>
<keyword evidence="12" id="KW-1185">Reference proteome</keyword>
<evidence type="ECO:0000256" key="8">
    <source>
        <dbReference type="ARBA" id="ARBA00023136"/>
    </source>
</evidence>
<keyword evidence="7 9" id="KW-0496">Mitochondrion</keyword>
<evidence type="ECO:0000313" key="12">
    <source>
        <dbReference type="Proteomes" id="UP001217582"/>
    </source>
</evidence>
<dbReference type="PANTHER" id="PTHR14110">
    <property type="entry name" value="MITOCHONDRIAL IMPORT INNER MEMBRANE TRANSLOCASE SUBUNIT TIM22"/>
    <property type="match status" value="1"/>
</dbReference>
<sequence>MATMANKMPLVAPVYLPGQEPLPPGISEEDRMQIMQSLKYQGYIVKTMESCVGKAAISGVLGFGLGAFFSLMSASLSIDDPLRQTMIDKAAAEKARKLEEEREATKKKNSALNARSSTTSSHTNTTEAASRLTTEQMNGISNKKIVSTTPATKTQAFLTKLPGGNYFKNLPAPPPQLPAATMQSTKEFFIQTGRSMYSSGRGFGKVGALYSGIECCIESYRAKNDIVNPVLGGFLAGGILARNTGPATAFSSAMAFAAFSGAIDLFLRRETKDED</sequence>
<keyword evidence="5 9" id="KW-0999">Mitochondrion inner membrane</keyword>
<dbReference type="Pfam" id="PF02466">
    <property type="entry name" value="Tim17"/>
    <property type="match status" value="1"/>
</dbReference>
<feature type="compositionally biased region" description="Low complexity" evidence="10">
    <location>
        <begin position="114"/>
        <end position="130"/>
    </location>
</feature>
<keyword evidence="8 9" id="KW-0472">Membrane</keyword>
<dbReference type="GO" id="GO:0042721">
    <property type="term" value="C:TIM22 mitochondrial import inner membrane insertion complex"/>
    <property type="evidence" value="ECO:0007669"/>
    <property type="project" value="UniProtKB-UniRule"/>
</dbReference>
<evidence type="ECO:0000256" key="7">
    <source>
        <dbReference type="ARBA" id="ARBA00023128"/>
    </source>
</evidence>
<keyword evidence="9" id="KW-0653">Protein transport</keyword>
<dbReference type="GO" id="GO:0008320">
    <property type="term" value="F:protein transmembrane transporter activity"/>
    <property type="evidence" value="ECO:0007669"/>
    <property type="project" value="UniProtKB-UniRule"/>
</dbReference>
<comment type="function">
    <text evidence="9">Essential core component of the TIM22 complex, a complex that mediates the import and insertion of multi-pass transmembrane proteins into the mitochondrial inner membrane. In the TIM22 complex, it constitutes the voltage-activated and signal-gated channel. Forms a twin-pore translocase that uses the membrane potential as external driving force in 2 voltage-dependent steps.</text>
</comment>
<dbReference type="Proteomes" id="UP001217582">
    <property type="component" value="Chromosome 1"/>
</dbReference>
<evidence type="ECO:0000256" key="1">
    <source>
        <dbReference type="ARBA" id="ARBA00004448"/>
    </source>
</evidence>
<evidence type="ECO:0000256" key="3">
    <source>
        <dbReference type="ARBA" id="ARBA00020722"/>
    </source>
</evidence>
<evidence type="ECO:0000313" key="11">
    <source>
        <dbReference type="EMBL" id="WFD14433.1"/>
    </source>
</evidence>
<keyword evidence="9" id="KW-0813">Transport</keyword>
<evidence type="ECO:0000256" key="4">
    <source>
        <dbReference type="ARBA" id="ARBA00022692"/>
    </source>
</evidence>
<dbReference type="AlphaFoldDB" id="A0AAJ5Z035"/>
<gene>
    <name evidence="11" type="primary">TIM22</name>
    <name evidence="11" type="ORF">MARU1_000438</name>
</gene>
<dbReference type="GO" id="GO:0030943">
    <property type="term" value="F:mitochondrion targeting sequence binding"/>
    <property type="evidence" value="ECO:0007669"/>
    <property type="project" value="TreeGrafter"/>
</dbReference>
<keyword evidence="9" id="KW-0811">Translocation</keyword>
<dbReference type="GO" id="GO:0045039">
    <property type="term" value="P:protein insertion into mitochondrial inner membrane"/>
    <property type="evidence" value="ECO:0007669"/>
    <property type="project" value="UniProtKB-UniRule"/>
</dbReference>
<reference evidence="11 12" key="1">
    <citation type="submission" date="2023-03" db="EMBL/GenBank/DDBJ databases">
        <title>Mating type loci evolution in Malassezia.</title>
        <authorList>
            <person name="Coelho M.A."/>
        </authorList>
    </citation>
    <scope>NUCLEOTIDE SEQUENCE [LARGE SCALE GENOMIC DNA]</scope>
    <source>
        <strain evidence="11 12">CBS 13387</strain>
    </source>
</reference>
<organism evidence="11 12">
    <name type="scientific">Malassezia arunalokei</name>
    <dbReference type="NCBI Taxonomy" id="1514897"/>
    <lineage>
        <taxon>Eukaryota</taxon>
        <taxon>Fungi</taxon>
        <taxon>Dikarya</taxon>
        <taxon>Basidiomycota</taxon>
        <taxon>Ustilaginomycotina</taxon>
        <taxon>Malasseziomycetes</taxon>
        <taxon>Malasseziales</taxon>
        <taxon>Malasseziaceae</taxon>
        <taxon>Malassezia</taxon>
    </lineage>
</organism>
<evidence type="ECO:0000256" key="2">
    <source>
        <dbReference type="ARBA" id="ARBA00008444"/>
    </source>
</evidence>
<name>A0AAJ5Z035_9BASI</name>
<evidence type="ECO:0000256" key="5">
    <source>
        <dbReference type="ARBA" id="ARBA00022792"/>
    </source>
</evidence>